<organism evidence="8 9">
    <name type="scientific">Listeria grandensis FSL F6-0971</name>
    <dbReference type="NCBI Taxonomy" id="1265819"/>
    <lineage>
        <taxon>Bacteria</taxon>
        <taxon>Bacillati</taxon>
        <taxon>Bacillota</taxon>
        <taxon>Bacilli</taxon>
        <taxon>Bacillales</taxon>
        <taxon>Listeriaceae</taxon>
        <taxon>Listeria</taxon>
    </lineage>
</organism>
<dbReference type="GO" id="GO:0006520">
    <property type="term" value="P:amino acid metabolic process"/>
    <property type="evidence" value="ECO:0007669"/>
    <property type="project" value="InterPro"/>
</dbReference>
<comment type="cofactor">
    <cofactor evidence="1 6">
        <name>pyridoxal 5'-phosphate</name>
        <dbReference type="ChEBI" id="CHEBI:597326"/>
    </cofactor>
</comment>
<dbReference type="Gene3D" id="3.40.640.10">
    <property type="entry name" value="Type I PLP-dependent aspartate aminotransferase-like (Major domain)"/>
    <property type="match status" value="1"/>
</dbReference>
<reference evidence="8 9" key="1">
    <citation type="journal article" date="2014" name="Int. J. Syst. Evol. Microbiol.">
        <title>Listeria floridensis sp. nov., Listeria aquatica sp. nov., Listeria cornellensis sp. nov., Listeria riparia sp. nov. and Listeria grandensis sp. nov., from agricultural and natural environments.</title>
        <authorList>
            <person name="den Bakker H.C."/>
            <person name="Warchocki S."/>
            <person name="Wright E.M."/>
            <person name="Allred A.F."/>
            <person name="Ahlstrom C."/>
            <person name="Manuel C.S."/>
            <person name="Stasiewicz M.J."/>
            <person name="Burrell A."/>
            <person name="Roof S."/>
            <person name="Strawn L."/>
            <person name="Fortes E.D."/>
            <person name="Nightingale K.K."/>
            <person name="Kephart D."/>
            <person name="Wiedmann M."/>
        </authorList>
    </citation>
    <scope>NUCLEOTIDE SEQUENCE [LARGE SCALE GENOMIC DNA]</scope>
    <source>
        <strain evidence="9">FSL F6-971</strain>
    </source>
</reference>
<dbReference type="InterPro" id="IPR050596">
    <property type="entry name" value="AspAT/PAT-like"/>
</dbReference>
<evidence type="ECO:0000256" key="1">
    <source>
        <dbReference type="ARBA" id="ARBA00001933"/>
    </source>
</evidence>
<name>W7BW39_9LIST</name>
<dbReference type="PANTHER" id="PTHR46383:SF1">
    <property type="entry name" value="ASPARTATE AMINOTRANSFERASE"/>
    <property type="match status" value="1"/>
</dbReference>
<dbReference type="FunFam" id="3.40.640.10:FF:000033">
    <property type="entry name" value="Aspartate aminotransferase"/>
    <property type="match status" value="1"/>
</dbReference>
<dbReference type="PANTHER" id="PTHR46383">
    <property type="entry name" value="ASPARTATE AMINOTRANSFERASE"/>
    <property type="match status" value="1"/>
</dbReference>
<proteinExistence type="inferred from homology"/>
<dbReference type="PATRIC" id="fig|1265819.5.peg.300"/>
<dbReference type="InterPro" id="IPR015422">
    <property type="entry name" value="PyrdxlP-dep_Trfase_small"/>
</dbReference>
<dbReference type="OrthoDB" id="9802328at2"/>
<dbReference type="GO" id="GO:0030170">
    <property type="term" value="F:pyridoxal phosphate binding"/>
    <property type="evidence" value="ECO:0007669"/>
    <property type="project" value="InterPro"/>
</dbReference>
<dbReference type="RefSeq" id="WP_036064433.1">
    <property type="nucleotide sequence ID" value="NZ_AODD01000002.1"/>
</dbReference>
<keyword evidence="4 6" id="KW-0808">Transferase</keyword>
<evidence type="ECO:0000256" key="2">
    <source>
        <dbReference type="ARBA" id="ARBA00007441"/>
    </source>
</evidence>
<dbReference type="EC" id="2.6.1.-" evidence="6"/>
<protein>
    <recommendedName>
        <fullName evidence="6">Aminotransferase</fullName>
        <ecNumber evidence="6">2.6.1.-</ecNumber>
    </recommendedName>
</protein>
<evidence type="ECO:0000313" key="8">
    <source>
        <dbReference type="EMBL" id="EUJ24548.1"/>
    </source>
</evidence>
<evidence type="ECO:0000256" key="3">
    <source>
        <dbReference type="ARBA" id="ARBA00022576"/>
    </source>
</evidence>
<dbReference type="Gene3D" id="3.90.1150.10">
    <property type="entry name" value="Aspartate Aminotransferase, domain 1"/>
    <property type="match status" value="1"/>
</dbReference>
<comment type="similarity">
    <text evidence="2 6">Belongs to the class-I pyridoxal-phosphate-dependent aminotransferase family.</text>
</comment>
<dbReference type="PROSITE" id="PS00105">
    <property type="entry name" value="AA_TRANSFER_CLASS_1"/>
    <property type="match status" value="1"/>
</dbReference>
<gene>
    <name evidence="8" type="ORF">PGRAN_01500</name>
</gene>
<keyword evidence="3 6" id="KW-0032">Aminotransferase</keyword>
<dbReference type="AlphaFoldDB" id="W7BW39"/>
<dbReference type="SUPFAM" id="SSF53383">
    <property type="entry name" value="PLP-dependent transferases"/>
    <property type="match status" value="1"/>
</dbReference>
<evidence type="ECO:0000256" key="4">
    <source>
        <dbReference type="ARBA" id="ARBA00022679"/>
    </source>
</evidence>
<dbReference type="STRING" id="1265819.PGRAN_01500"/>
<comment type="caution">
    <text evidence="8">The sequence shown here is derived from an EMBL/GenBank/DDBJ whole genome shotgun (WGS) entry which is preliminary data.</text>
</comment>
<dbReference type="InterPro" id="IPR004839">
    <property type="entry name" value="Aminotransferase_I/II_large"/>
</dbReference>
<accession>W7BW39</accession>
<dbReference type="InterPro" id="IPR004838">
    <property type="entry name" value="NHTrfase_class1_PyrdxlP-BS"/>
</dbReference>
<dbReference type="Proteomes" id="UP000019253">
    <property type="component" value="Unassembled WGS sequence"/>
</dbReference>
<dbReference type="GO" id="GO:0008483">
    <property type="term" value="F:transaminase activity"/>
    <property type="evidence" value="ECO:0007669"/>
    <property type="project" value="UniProtKB-KW"/>
</dbReference>
<evidence type="ECO:0000259" key="7">
    <source>
        <dbReference type="Pfam" id="PF00155"/>
    </source>
</evidence>
<dbReference type="InterPro" id="IPR015421">
    <property type="entry name" value="PyrdxlP-dep_Trfase_major"/>
</dbReference>
<sequence>MDLPLSKRVQEIAASPTLAITAKAREMKQAGVDVIGLGAGEPDFNTPQNIIDAAVDSMNKGFTKYTATTGIPELKQAIIGKLQQDQDLAYKPNQIFVGTGAKHVLYCAFQAILNPGDEVIVPVPYWVTYPEQIKLAGGVPIFVETGFEADFKITAADFEKAVTSKTRAIVLNSPNNPTGMTYSKAELVAIGKVAEKHGIYVVSDEIYEKLYYGDKKELVSIASLSDALYQLTIVINGVSKAYAMTGWRIGYAAAAEPIIASMGRLADHMTSNPTANAQYGAMEAYNGEQAVPETMYQAFEERMERFYPILESIPGFKPKKPSGAFYFFIDVAEAAQMKGFADVDAFAKSLLDDAFVAVVPGSGFGMPDYIRISYATDPALFEQALNRINDFMKN</sequence>
<dbReference type="Pfam" id="PF00155">
    <property type="entry name" value="Aminotran_1_2"/>
    <property type="match status" value="1"/>
</dbReference>
<evidence type="ECO:0000256" key="6">
    <source>
        <dbReference type="RuleBase" id="RU000481"/>
    </source>
</evidence>
<keyword evidence="9" id="KW-1185">Reference proteome</keyword>
<dbReference type="CDD" id="cd00609">
    <property type="entry name" value="AAT_like"/>
    <property type="match status" value="1"/>
</dbReference>
<evidence type="ECO:0000313" key="9">
    <source>
        <dbReference type="Proteomes" id="UP000019253"/>
    </source>
</evidence>
<keyword evidence="5" id="KW-0663">Pyridoxal phosphate</keyword>
<dbReference type="InterPro" id="IPR015424">
    <property type="entry name" value="PyrdxlP-dep_Trfase"/>
</dbReference>
<dbReference type="EMBL" id="AODD01000002">
    <property type="protein sequence ID" value="EUJ24548.1"/>
    <property type="molecule type" value="Genomic_DNA"/>
</dbReference>
<evidence type="ECO:0000256" key="5">
    <source>
        <dbReference type="ARBA" id="ARBA00022898"/>
    </source>
</evidence>
<feature type="domain" description="Aminotransferase class I/classII large" evidence="7">
    <location>
        <begin position="33"/>
        <end position="388"/>
    </location>
</feature>